<accession>A0A0F6TUT1</accession>
<evidence type="ECO:0000313" key="3">
    <source>
        <dbReference type="Proteomes" id="UP000034085"/>
    </source>
</evidence>
<organism evidence="2 3">
    <name type="scientific">Citrobacter amalonaticus Y19</name>
    <dbReference type="NCBI Taxonomy" id="1261127"/>
    <lineage>
        <taxon>Bacteria</taxon>
        <taxon>Pseudomonadati</taxon>
        <taxon>Pseudomonadota</taxon>
        <taxon>Gammaproteobacteria</taxon>
        <taxon>Enterobacterales</taxon>
        <taxon>Enterobacteriaceae</taxon>
        <taxon>Citrobacter</taxon>
    </lineage>
</organism>
<dbReference type="PATRIC" id="fig|1261127.3.peg.2280"/>
<dbReference type="Pfam" id="PF19480">
    <property type="entry name" value="DUF6016"/>
    <property type="match status" value="1"/>
</dbReference>
<dbReference type="InterPro" id="IPR014710">
    <property type="entry name" value="RmlC-like_jellyroll"/>
</dbReference>
<dbReference type="NCBIfam" id="TIGR04366">
    <property type="entry name" value="cupin_WbuC"/>
    <property type="match status" value="1"/>
</dbReference>
<dbReference type="Proteomes" id="UP000034085">
    <property type="component" value="Chromosome"/>
</dbReference>
<proteinExistence type="predicted"/>
<dbReference type="RefSeq" id="WP_046481486.1">
    <property type="nucleotide sequence ID" value="NZ_CP011132.1"/>
</dbReference>
<dbReference type="HOGENOM" id="CLU_121835_0_0_6"/>
<sequence>MRVITRTELHELYDNARKSERLRAHSLLHSSHDDKVQRLLIGLIKGSYVEPHFHELPHQWEMFIVMEGKIKVCLYNQSGAVVSEFVAGDNADTSVVEISPGDIHSVECISEQALMMEVKEGPFDSNYAKVFPDW</sequence>
<evidence type="ECO:0000259" key="1">
    <source>
        <dbReference type="Pfam" id="PF19480"/>
    </source>
</evidence>
<name>A0A0F6TUT1_CITAM</name>
<reference evidence="2 3" key="1">
    <citation type="journal article" date="2013" name="Appl. Microbiol. Biotechnol.">
        <title>Glycerol assimilation and production of 1,3-propanediol by Citrobacter amalonaticus Y19.</title>
        <authorList>
            <person name="Ainala S.K."/>
            <person name="Ashok S."/>
            <person name="Ko Y."/>
            <person name="Park S."/>
        </authorList>
    </citation>
    <scope>NUCLEOTIDE SEQUENCE [LARGE SCALE GENOMIC DNA]</scope>
    <source>
        <strain evidence="2 3">Y19</strain>
    </source>
</reference>
<dbReference type="KEGG" id="cama:F384_10935"/>
<evidence type="ECO:0000313" key="2">
    <source>
        <dbReference type="EMBL" id="AKE59064.1"/>
    </source>
</evidence>
<dbReference type="Gene3D" id="2.60.120.10">
    <property type="entry name" value="Jelly Rolls"/>
    <property type="match status" value="1"/>
</dbReference>
<dbReference type="OrthoDB" id="981227at2"/>
<dbReference type="InterPro" id="IPR046058">
    <property type="entry name" value="WbuC_cupin"/>
</dbReference>
<dbReference type="SUPFAM" id="SSF51182">
    <property type="entry name" value="RmlC-like cupins"/>
    <property type="match status" value="1"/>
</dbReference>
<dbReference type="CDD" id="cd07005">
    <property type="entry name" value="cupin_WbuC-like"/>
    <property type="match status" value="1"/>
</dbReference>
<feature type="domain" description="Cupin fold metalloprotein WbuC cupin" evidence="1">
    <location>
        <begin position="4"/>
        <end position="85"/>
    </location>
</feature>
<dbReference type="InterPro" id="IPR011051">
    <property type="entry name" value="RmlC_Cupin_sf"/>
</dbReference>
<dbReference type="EMBL" id="CP011132">
    <property type="protein sequence ID" value="AKE59064.1"/>
    <property type="molecule type" value="Genomic_DNA"/>
</dbReference>
<gene>
    <name evidence="2" type="ORF">F384_10935</name>
</gene>
<dbReference type="AlphaFoldDB" id="A0A0F6TUT1"/>
<protein>
    <submittedName>
        <fullName evidence="2">WbuC</fullName>
    </submittedName>
</protein>
<dbReference type="InterPro" id="IPR027565">
    <property type="entry name" value="Cupin_WbuC"/>
</dbReference>